<name>A0A845R029_9CLOT</name>
<organism evidence="1 2">
    <name type="scientific">Senegalia massiliensis</name>
    <dbReference type="NCBI Taxonomy" id="1720316"/>
    <lineage>
        <taxon>Bacteria</taxon>
        <taxon>Bacillati</taxon>
        <taxon>Bacillota</taxon>
        <taxon>Clostridia</taxon>
        <taxon>Eubacteriales</taxon>
        <taxon>Clostridiaceae</taxon>
        <taxon>Senegalia</taxon>
    </lineage>
</organism>
<comment type="caution">
    <text evidence="1">The sequence shown here is derived from an EMBL/GenBank/DDBJ whole genome shotgun (WGS) entry which is preliminary data.</text>
</comment>
<dbReference type="EMBL" id="QXXA01000019">
    <property type="protein sequence ID" value="NBI08075.1"/>
    <property type="molecule type" value="Genomic_DNA"/>
</dbReference>
<evidence type="ECO:0000313" key="1">
    <source>
        <dbReference type="EMBL" id="NBI08075.1"/>
    </source>
</evidence>
<evidence type="ECO:0000313" key="2">
    <source>
        <dbReference type="Proteomes" id="UP000467132"/>
    </source>
</evidence>
<dbReference type="Proteomes" id="UP000467132">
    <property type="component" value="Unassembled WGS sequence"/>
</dbReference>
<dbReference type="AlphaFoldDB" id="A0A845R029"/>
<dbReference type="RefSeq" id="WP_160198537.1">
    <property type="nucleotide sequence ID" value="NZ_QXXA01000019.1"/>
</dbReference>
<sequence length="187" mass="21676">MGFFDMIKELNKKNEEHKQKYREKRNKKTKVFVQLHHLEGLPNIEKGQRTSIELNPKENKLYMGKLLLGKQKENAIVLDMDKFEYVKNITVTEVYEKDKSVVGRAMIGHLLDDSDGAVVGGMSGIGTKKKTKTKKKLIIGYKSNGEEKQIMFSSKKENWEYKTLHDELKKYEPQKPEGEKKTGQIEL</sequence>
<keyword evidence="2" id="KW-1185">Reference proteome</keyword>
<dbReference type="OrthoDB" id="2627118at2"/>
<gene>
    <name evidence="1" type="ORF">D3Z33_14540</name>
</gene>
<accession>A0A845R029</accession>
<protein>
    <submittedName>
        <fullName evidence="1">Uncharacterized protein</fullName>
    </submittedName>
</protein>
<proteinExistence type="predicted"/>
<reference evidence="1 2" key="1">
    <citation type="submission" date="2018-08" db="EMBL/GenBank/DDBJ databases">
        <title>Murine metabolic-syndrome-specific gut microbial biobank.</title>
        <authorList>
            <person name="Liu C."/>
        </authorList>
    </citation>
    <scope>NUCLEOTIDE SEQUENCE [LARGE SCALE GENOMIC DNA]</scope>
    <source>
        <strain evidence="1 2">583</strain>
    </source>
</reference>